<organism evidence="1 2">
    <name type="scientific">Xylella taiwanensis</name>
    <dbReference type="NCBI Taxonomy" id="1444770"/>
    <lineage>
        <taxon>Bacteria</taxon>
        <taxon>Pseudomonadati</taxon>
        <taxon>Pseudomonadota</taxon>
        <taxon>Gammaproteobacteria</taxon>
        <taxon>Lysobacterales</taxon>
        <taxon>Lysobacteraceae</taxon>
        <taxon>Xylella</taxon>
    </lineage>
</organism>
<dbReference type="Proteomes" id="UP001430701">
    <property type="component" value="Unassembled WGS sequence"/>
</dbReference>
<sequence length="88" mass="9672">MTAVIQIVVTLGVTVVGFVFDMSGYQGSFDVSTILRCDSCCSDGTCWVALAIRNNSQSMMHIEPDVWDCVICIVFFCCKGTCDRMSCH</sequence>
<gene>
    <name evidence="1" type="ORF">LPH55_09450</name>
</gene>
<accession>A0ABS8TXR9</accession>
<evidence type="ECO:0000313" key="1">
    <source>
        <dbReference type="EMBL" id="MCD8473673.1"/>
    </source>
</evidence>
<dbReference type="RefSeq" id="WP_152536567.1">
    <property type="nucleotide sequence ID" value="NZ_CP053627.1"/>
</dbReference>
<protein>
    <submittedName>
        <fullName evidence="1">Uncharacterized protein</fullName>
    </submittedName>
</protein>
<name>A0ABS8TXR9_9GAMM</name>
<comment type="caution">
    <text evidence="1">The sequence shown here is derived from an EMBL/GenBank/DDBJ whole genome shotgun (WGS) entry which is preliminary data.</text>
</comment>
<evidence type="ECO:0000313" key="2">
    <source>
        <dbReference type="Proteomes" id="UP001430701"/>
    </source>
</evidence>
<proteinExistence type="predicted"/>
<dbReference type="EMBL" id="JAJPPU010000002">
    <property type="protein sequence ID" value="MCD8473673.1"/>
    <property type="molecule type" value="Genomic_DNA"/>
</dbReference>
<dbReference type="GeneID" id="68900565"/>
<keyword evidence="2" id="KW-1185">Reference proteome</keyword>
<reference evidence="1" key="1">
    <citation type="submission" date="2021-11" db="EMBL/GenBank/DDBJ databases">
        <title>Genome sequence of Xylella taiwanensis PLS432.</title>
        <authorList>
            <person name="Weng L.-W."/>
            <person name="Su C.-C."/>
            <person name="Tsai C.-W."/>
            <person name="Kuo C.-H."/>
        </authorList>
    </citation>
    <scope>NUCLEOTIDE SEQUENCE</scope>
    <source>
        <strain evidence="1">PLS432</strain>
    </source>
</reference>